<gene>
    <name evidence="2" type="ORF">CY0110_00910</name>
</gene>
<comment type="caution">
    <text evidence="2">The sequence shown here is derived from an EMBL/GenBank/DDBJ whole genome shotgun (WGS) entry which is preliminary data.</text>
</comment>
<keyword evidence="1" id="KW-0175">Coiled coil</keyword>
<keyword evidence="3" id="KW-1185">Reference proteome</keyword>
<dbReference type="OrthoDB" id="490216at2"/>
<evidence type="ECO:0000256" key="1">
    <source>
        <dbReference type="SAM" id="Coils"/>
    </source>
</evidence>
<reference evidence="2 3" key="1">
    <citation type="submission" date="2007-03" db="EMBL/GenBank/DDBJ databases">
        <authorList>
            <person name="Stal L."/>
            <person name="Ferriera S."/>
            <person name="Johnson J."/>
            <person name="Kravitz S."/>
            <person name="Beeson K."/>
            <person name="Sutton G."/>
            <person name="Rogers Y.-H."/>
            <person name="Friedman R."/>
            <person name="Frazier M."/>
            <person name="Venter J.C."/>
        </authorList>
    </citation>
    <scope>NUCLEOTIDE SEQUENCE [LARGE SCALE GENOMIC DNA]</scope>
    <source>
        <strain evidence="2 3">CCY0110</strain>
    </source>
</reference>
<dbReference type="RefSeq" id="WP_008278969.1">
    <property type="nucleotide sequence ID" value="NZ_AAXW01000138.1"/>
</dbReference>
<dbReference type="EMBL" id="AAXW01000138">
    <property type="protein sequence ID" value="EAZ87941.1"/>
    <property type="molecule type" value="Genomic_DNA"/>
</dbReference>
<accession>A3J003</accession>
<evidence type="ECO:0000313" key="3">
    <source>
        <dbReference type="Proteomes" id="UP000003781"/>
    </source>
</evidence>
<proteinExistence type="predicted"/>
<protein>
    <submittedName>
        <fullName evidence="2">Uncharacterized protein</fullName>
    </submittedName>
</protein>
<organism evidence="2 3">
    <name type="scientific">Crocosphaera chwakensis CCY0110</name>
    <dbReference type="NCBI Taxonomy" id="391612"/>
    <lineage>
        <taxon>Bacteria</taxon>
        <taxon>Bacillati</taxon>
        <taxon>Cyanobacteriota</taxon>
        <taxon>Cyanophyceae</taxon>
        <taxon>Oscillatoriophycideae</taxon>
        <taxon>Chroococcales</taxon>
        <taxon>Aphanothecaceae</taxon>
        <taxon>Crocosphaera</taxon>
        <taxon>Crocosphaera chwakensis</taxon>
    </lineage>
</organism>
<name>A3J003_9CHRO</name>
<dbReference type="Proteomes" id="UP000003781">
    <property type="component" value="Unassembled WGS sequence"/>
</dbReference>
<evidence type="ECO:0000313" key="2">
    <source>
        <dbReference type="EMBL" id="EAZ87941.1"/>
    </source>
</evidence>
<dbReference type="AlphaFoldDB" id="A3J003"/>
<feature type="coiled-coil region" evidence="1">
    <location>
        <begin position="66"/>
        <end position="93"/>
    </location>
</feature>
<sequence length="121" mass="13684">MPTENPKISLYVPQHIYDRFIEYKDQSGLSMSQAGTVLLAEYFGLEETIKDIREGVTIGGVTLNRVEKIESEIKELKEQINGLVNQYKTNSKLPNETKEPSSSLQGELPFTLVKLLLKKLV</sequence>